<dbReference type="PANTHER" id="PTHR46483">
    <property type="entry name" value="PHOSPHOLIPASE A1 PLIP2, CHLOROPLASTIC"/>
    <property type="match status" value="1"/>
</dbReference>
<dbReference type="PANTHER" id="PTHR46483:SF4">
    <property type="entry name" value="PHOSPHOLIPASE A1 PLIP2, CHLOROPLASTIC"/>
    <property type="match status" value="1"/>
</dbReference>
<dbReference type="GO" id="GO:0008970">
    <property type="term" value="F:phospholipase A1 activity"/>
    <property type="evidence" value="ECO:0007669"/>
    <property type="project" value="InterPro"/>
</dbReference>
<feature type="region of interest" description="Disordered" evidence="2">
    <location>
        <begin position="824"/>
        <end position="845"/>
    </location>
</feature>
<feature type="region of interest" description="Disordered" evidence="2">
    <location>
        <begin position="528"/>
        <end position="566"/>
    </location>
</feature>
<feature type="domain" description="Fungal lipase-type" evidence="3">
    <location>
        <begin position="588"/>
        <end position="728"/>
    </location>
</feature>
<feature type="coiled-coil region" evidence="1">
    <location>
        <begin position="400"/>
        <end position="427"/>
    </location>
</feature>
<dbReference type="InterPro" id="IPR029058">
    <property type="entry name" value="AB_hydrolase_fold"/>
</dbReference>
<evidence type="ECO:0000256" key="1">
    <source>
        <dbReference type="SAM" id="Coils"/>
    </source>
</evidence>
<dbReference type="SUPFAM" id="SSF53474">
    <property type="entry name" value="alpha/beta-Hydrolases"/>
    <property type="match status" value="1"/>
</dbReference>
<feature type="compositionally biased region" description="Polar residues" evidence="2">
    <location>
        <begin position="535"/>
        <end position="548"/>
    </location>
</feature>
<reference evidence="4 5" key="1">
    <citation type="journal article" date="2014" name="Nat. Commun.">
        <title>Klebsormidium flaccidum genome reveals primary factors for plant terrestrial adaptation.</title>
        <authorList>
            <person name="Hori K."/>
            <person name="Maruyama F."/>
            <person name="Fujisawa T."/>
            <person name="Togashi T."/>
            <person name="Yamamoto N."/>
            <person name="Seo M."/>
            <person name="Sato S."/>
            <person name="Yamada T."/>
            <person name="Mori H."/>
            <person name="Tajima N."/>
            <person name="Moriyama T."/>
            <person name="Ikeuchi M."/>
            <person name="Watanabe M."/>
            <person name="Wada H."/>
            <person name="Kobayashi K."/>
            <person name="Saito M."/>
            <person name="Masuda T."/>
            <person name="Sasaki-Sekimoto Y."/>
            <person name="Mashiguchi K."/>
            <person name="Awai K."/>
            <person name="Shimojima M."/>
            <person name="Masuda S."/>
            <person name="Iwai M."/>
            <person name="Nobusawa T."/>
            <person name="Narise T."/>
            <person name="Kondo S."/>
            <person name="Saito H."/>
            <person name="Sato R."/>
            <person name="Murakawa M."/>
            <person name="Ihara Y."/>
            <person name="Oshima-Yamada Y."/>
            <person name="Ohtaka K."/>
            <person name="Satoh M."/>
            <person name="Sonobe K."/>
            <person name="Ishii M."/>
            <person name="Ohtani R."/>
            <person name="Kanamori-Sato M."/>
            <person name="Honoki R."/>
            <person name="Miyazaki D."/>
            <person name="Mochizuki H."/>
            <person name="Umetsu J."/>
            <person name="Higashi K."/>
            <person name="Shibata D."/>
            <person name="Kamiya Y."/>
            <person name="Sato N."/>
            <person name="Nakamura Y."/>
            <person name="Tabata S."/>
            <person name="Ida S."/>
            <person name="Kurokawa K."/>
            <person name="Ohta H."/>
        </authorList>
    </citation>
    <scope>NUCLEOTIDE SEQUENCE [LARGE SCALE GENOMIC DNA]</scope>
    <source>
        <strain evidence="4 5">NIES-2285</strain>
    </source>
</reference>
<dbReference type="Gene3D" id="3.40.50.1820">
    <property type="entry name" value="alpha/beta hydrolase"/>
    <property type="match status" value="1"/>
</dbReference>
<keyword evidence="5" id="KW-1185">Reference proteome</keyword>
<dbReference type="GO" id="GO:0006629">
    <property type="term" value="P:lipid metabolic process"/>
    <property type="evidence" value="ECO:0007669"/>
    <property type="project" value="InterPro"/>
</dbReference>
<feature type="compositionally biased region" description="Low complexity" evidence="2">
    <location>
        <begin position="552"/>
        <end position="566"/>
    </location>
</feature>
<proteinExistence type="predicted"/>
<evidence type="ECO:0000313" key="5">
    <source>
        <dbReference type="Proteomes" id="UP000054558"/>
    </source>
</evidence>
<dbReference type="Proteomes" id="UP000054558">
    <property type="component" value="Unassembled WGS sequence"/>
</dbReference>
<dbReference type="OrthoDB" id="438440at2759"/>
<dbReference type="Pfam" id="PF01764">
    <property type="entry name" value="Lipase_3"/>
    <property type="match status" value="1"/>
</dbReference>
<evidence type="ECO:0000259" key="3">
    <source>
        <dbReference type="Pfam" id="PF01764"/>
    </source>
</evidence>
<protein>
    <recommendedName>
        <fullName evidence="3">Fungal lipase-type domain-containing protein</fullName>
    </recommendedName>
</protein>
<accession>A0A1Y1HQC6</accession>
<dbReference type="STRING" id="105231.A0A1Y1HQC6"/>
<dbReference type="AlphaFoldDB" id="A0A1Y1HQC6"/>
<dbReference type="InterPro" id="IPR043367">
    <property type="entry name" value="PLIP1/2/3"/>
</dbReference>
<evidence type="ECO:0000313" key="4">
    <source>
        <dbReference type="EMBL" id="GAQ80283.1"/>
    </source>
</evidence>
<keyword evidence="1" id="KW-0175">Coiled coil</keyword>
<dbReference type="EMBL" id="DF236999">
    <property type="protein sequence ID" value="GAQ80283.1"/>
    <property type="molecule type" value="Genomic_DNA"/>
</dbReference>
<organism evidence="4 5">
    <name type="scientific">Klebsormidium nitens</name>
    <name type="common">Green alga</name>
    <name type="synonym">Ulothrix nitens</name>
    <dbReference type="NCBI Taxonomy" id="105231"/>
    <lineage>
        <taxon>Eukaryota</taxon>
        <taxon>Viridiplantae</taxon>
        <taxon>Streptophyta</taxon>
        <taxon>Klebsormidiophyceae</taxon>
        <taxon>Klebsormidiales</taxon>
        <taxon>Klebsormidiaceae</taxon>
        <taxon>Klebsormidium</taxon>
    </lineage>
</organism>
<gene>
    <name evidence="4" type="ORF">KFL_000500360</name>
</gene>
<dbReference type="InterPro" id="IPR002921">
    <property type="entry name" value="Fungal_lipase-type"/>
</dbReference>
<sequence length="960" mass="104380">MTSSAAQLGKASGFYLSLKSCDLNKGNKHGGGLQQSGVVRGNVLTPASFLGGRSTRLFLKPAVVAPHRSCSARCVADAPPKRTKEALSSAKDEVSQTWQSSEPALLPLPAVGIPSSLKFLWFNGDQKDRSAANVLNRVSSITGDRVKHTKSSRVSIGSFDEVDPGYLSDDEGVCWVDGGEGLYGCSASSMSPFETPQVTSTTPEELYDASEQLKKGELLPLPPAPQKNSWIPQHLMGLHTMWRGLRGSLRQGSVGAEEAVVEEKVEQEKDVKIEQPQKKANVWAMAALLNWQKEEADKEEAARKAKGCGECPQGEEGEDVCCLDGQPPRGALAEVPRVQVAHDKESFAPFLQKASVQELRTVALLSKMCDLAYYIPLLSDGDLFRQYRLRLHTTSLEVKAHATRQQLKEMEAAKESASERDRQATAKLADAVLSYVASTPSTAYALAAAAANSAVSYIPSSFQPFGVKSSEPEKPSASLLDNSSEMNASEIIIQHDSPHAEISGAGEDEPPSVLDFSETNAIIGGATEQGKAESALTSADESALTSAAESPATMEGEAAAESAETEPVPMCPCEWFIADDMSSRTRYFVIQGSDSLASWQTNFSFEPVPFEDPALGIMVHRGIYDAAKGLYAQLLPFVKQHMKDNNGHTPRLRFAGHSLGGSLAIMMSLMMQIRGDIPKDAVLPVHTFGAPSIMCGGDHLLGELGLALNHVVNVVMHRDIVPRAFACDYPDSVVEVLRRMGGGFKDHACLKNLNLLFAPMGVMMVLQPDQDQAPYHPLLPAGGALYQIRHPRIKPQENKERRREKLTEVRSAQRALLNTPHPLEILSDPRAYGNDGTISRDHDPRNYTKALNAILRQESRRQRRRLRAERRVQGWAPLVGTRATEKEAGVSETVPVRGGVAGLAMVGSKRGGKWEQEREVVELGRQRSGGVRSQTLRERSRRYLDLLKAKAMRVGAAQSS</sequence>
<dbReference type="CDD" id="cd00519">
    <property type="entry name" value="Lipase_3"/>
    <property type="match status" value="1"/>
</dbReference>
<evidence type="ECO:0000256" key="2">
    <source>
        <dbReference type="SAM" id="MobiDB-lite"/>
    </source>
</evidence>
<name>A0A1Y1HQC6_KLENI</name>